<dbReference type="STRING" id="400727.A0A2T7NTA2"/>
<keyword evidence="1" id="KW-0143">Chaperone</keyword>
<dbReference type="GO" id="GO:0005783">
    <property type="term" value="C:endoplasmic reticulum"/>
    <property type="evidence" value="ECO:0007669"/>
    <property type="project" value="TreeGrafter"/>
</dbReference>
<dbReference type="SUPFAM" id="SSF46565">
    <property type="entry name" value="Chaperone J-domain"/>
    <property type="match status" value="1"/>
</dbReference>
<dbReference type="Gene3D" id="1.10.287.110">
    <property type="entry name" value="DnaJ domain"/>
    <property type="match status" value="1"/>
</dbReference>
<dbReference type="Pfam" id="PF00226">
    <property type="entry name" value="DnaJ"/>
    <property type="match status" value="1"/>
</dbReference>
<dbReference type="SMART" id="SM00271">
    <property type="entry name" value="DnaJ"/>
    <property type="match status" value="1"/>
</dbReference>
<keyword evidence="6" id="KW-0732">Signal</keyword>
<organism evidence="8 9">
    <name type="scientific">Pomacea canaliculata</name>
    <name type="common">Golden apple snail</name>
    <dbReference type="NCBI Taxonomy" id="400727"/>
    <lineage>
        <taxon>Eukaryota</taxon>
        <taxon>Metazoa</taxon>
        <taxon>Spiralia</taxon>
        <taxon>Lophotrochozoa</taxon>
        <taxon>Mollusca</taxon>
        <taxon>Gastropoda</taxon>
        <taxon>Caenogastropoda</taxon>
        <taxon>Architaenioglossa</taxon>
        <taxon>Ampullarioidea</taxon>
        <taxon>Ampullariidae</taxon>
        <taxon>Pomacea</taxon>
    </lineage>
</organism>
<dbReference type="InterPro" id="IPR018253">
    <property type="entry name" value="DnaJ_domain_CS"/>
</dbReference>
<dbReference type="Proteomes" id="UP000245119">
    <property type="component" value="Linkage Group LG9"/>
</dbReference>
<accession>A0A2T7NTA2</accession>
<dbReference type="CDD" id="cd06257">
    <property type="entry name" value="DnaJ"/>
    <property type="match status" value="1"/>
</dbReference>
<dbReference type="InterPro" id="IPR001623">
    <property type="entry name" value="DnaJ_domain"/>
</dbReference>
<protein>
    <recommendedName>
        <fullName evidence="2">DnaJ homolog subfamily B member 9</fullName>
    </recommendedName>
    <alternativeName>
        <fullName evidence="3">Endoplasmic reticulum DNA J domain-containing protein 4</fullName>
    </alternativeName>
</protein>
<sequence>MRTDRILGLFAFVGVLLTVLKCCVAEEDYYKILNVKRDATDKEIKKAFRNLALKYHPDKNKDKAAEEKFVKIAKAYEVLSDKEKRRKYDAFGHEGDGPQQGQQEFKFNFDDFFKGFDDAFHHFHDHRSGHRQGSAQHQGGHDHFQFNFGGNKFFNFQDLFDDDDDMGNLFNHGNMFHDGGFWQHNRYGKEANQHFQHQQQHHVHRMNAHQQGFQHMNTFGHGHNHFGG</sequence>
<dbReference type="AlphaFoldDB" id="A0A2T7NTA2"/>
<dbReference type="InterPro" id="IPR036869">
    <property type="entry name" value="J_dom_sf"/>
</dbReference>
<dbReference type="PANTHER" id="PTHR44360">
    <property type="entry name" value="DNAJ HOMOLOG SUBFAMILY B MEMBER 9"/>
    <property type="match status" value="1"/>
</dbReference>
<dbReference type="PRINTS" id="PR00625">
    <property type="entry name" value="JDOMAIN"/>
</dbReference>
<comment type="caution">
    <text evidence="8">The sequence shown here is derived from an EMBL/GenBank/DDBJ whole genome shotgun (WGS) entry which is preliminary data.</text>
</comment>
<feature type="chain" id="PRO_5015532780" description="DnaJ homolog subfamily B member 9" evidence="6">
    <location>
        <begin position="26"/>
        <end position="228"/>
    </location>
</feature>
<proteinExistence type="predicted"/>
<evidence type="ECO:0000313" key="8">
    <source>
        <dbReference type="EMBL" id="PVD24366.1"/>
    </source>
</evidence>
<feature type="domain" description="J" evidence="7">
    <location>
        <begin position="28"/>
        <end position="92"/>
    </location>
</feature>
<dbReference type="GO" id="GO:0051787">
    <property type="term" value="F:misfolded protein binding"/>
    <property type="evidence" value="ECO:0007669"/>
    <property type="project" value="TreeGrafter"/>
</dbReference>
<dbReference type="PROSITE" id="PS00636">
    <property type="entry name" value="DNAJ_1"/>
    <property type="match status" value="1"/>
</dbReference>
<evidence type="ECO:0000259" key="7">
    <source>
        <dbReference type="PROSITE" id="PS50076"/>
    </source>
</evidence>
<evidence type="ECO:0000256" key="4">
    <source>
        <dbReference type="ARBA" id="ARBA00045428"/>
    </source>
</evidence>
<dbReference type="OrthoDB" id="10250354at2759"/>
<name>A0A2T7NTA2_POMCA</name>
<evidence type="ECO:0000313" key="9">
    <source>
        <dbReference type="Proteomes" id="UP000245119"/>
    </source>
</evidence>
<evidence type="ECO:0000256" key="1">
    <source>
        <dbReference type="ARBA" id="ARBA00023186"/>
    </source>
</evidence>
<comment type="subunit">
    <text evidence="5">Interacts with HSPA5/BiP; interaction is direct. Interacts with ERN1/IRE1 (via the luminal region). Interacts with DERL1.</text>
</comment>
<evidence type="ECO:0000256" key="2">
    <source>
        <dbReference type="ARBA" id="ARBA00040158"/>
    </source>
</evidence>
<dbReference type="InterPro" id="IPR051948">
    <property type="entry name" value="Hsp70_co-chaperone_J-domain"/>
</dbReference>
<keyword evidence="9" id="KW-1185">Reference proteome</keyword>
<dbReference type="GO" id="GO:0051087">
    <property type="term" value="F:protein-folding chaperone binding"/>
    <property type="evidence" value="ECO:0007669"/>
    <property type="project" value="TreeGrafter"/>
</dbReference>
<evidence type="ECO:0000256" key="6">
    <source>
        <dbReference type="SAM" id="SignalP"/>
    </source>
</evidence>
<gene>
    <name evidence="8" type="ORF">C0Q70_14847</name>
</gene>
<dbReference type="GO" id="GO:0036503">
    <property type="term" value="P:ERAD pathway"/>
    <property type="evidence" value="ECO:0007669"/>
    <property type="project" value="TreeGrafter"/>
</dbReference>
<evidence type="ECO:0000256" key="3">
    <source>
        <dbReference type="ARBA" id="ARBA00041533"/>
    </source>
</evidence>
<dbReference type="EMBL" id="PZQS01000009">
    <property type="protein sequence ID" value="PVD24366.1"/>
    <property type="molecule type" value="Genomic_DNA"/>
</dbReference>
<feature type="signal peptide" evidence="6">
    <location>
        <begin position="1"/>
        <end position="25"/>
    </location>
</feature>
<dbReference type="PANTHER" id="PTHR44360:SF1">
    <property type="entry name" value="DNAJ HOMOLOG SUBFAMILY B MEMBER 9"/>
    <property type="match status" value="1"/>
</dbReference>
<comment type="function">
    <text evidence="4">Co-chaperone for Hsp70 protein HSPA5/BiP that acts as a key repressor of the ERN1/IRE1-mediated unfolded protein response (UPR). J domain-containing co-chaperones stimulate the ATPase activity of Hsp70 proteins and are required for efficient substrate recognition by Hsp70 proteins. In the unstressed endoplasmic reticulum, interacts with the luminal region of ERN1/IRE1 and selectively recruits HSPA5/BiP: HSPA5/BiP disrupts the dimerization of the active ERN1/IRE1 luminal region, thereby inactivating ERN1/IRE1. Also involved in endoplasmic reticulum-associated degradation (ERAD) of misfolded proteins. Required for survival of B-cell progenitors and normal antibody production.</text>
</comment>
<dbReference type="PROSITE" id="PS50076">
    <property type="entry name" value="DNAJ_2"/>
    <property type="match status" value="1"/>
</dbReference>
<evidence type="ECO:0000256" key="5">
    <source>
        <dbReference type="ARBA" id="ARBA00046365"/>
    </source>
</evidence>
<reference evidence="8 9" key="1">
    <citation type="submission" date="2018-04" db="EMBL/GenBank/DDBJ databases">
        <title>The genome of golden apple snail Pomacea canaliculata provides insight into stress tolerance and invasive adaptation.</title>
        <authorList>
            <person name="Liu C."/>
            <person name="Liu B."/>
            <person name="Ren Y."/>
            <person name="Zhang Y."/>
            <person name="Wang H."/>
            <person name="Li S."/>
            <person name="Jiang F."/>
            <person name="Yin L."/>
            <person name="Zhang G."/>
            <person name="Qian W."/>
            <person name="Fan W."/>
        </authorList>
    </citation>
    <scope>NUCLEOTIDE SEQUENCE [LARGE SCALE GENOMIC DNA]</scope>
    <source>
        <strain evidence="8">SZHN2017</strain>
        <tissue evidence="8">Muscle</tissue>
    </source>
</reference>